<feature type="compositionally biased region" description="Basic and acidic residues" evidence="4">
    <location>
        <begin position="195"/>
        <end position="212"/>
    </location>
</feature>
<comment type="similarity">
    <text evidence="1">Belongs to the eukaryotic ribosomal protein eL13 family.</text>
</comment>
<evidence type="ECO:0000256" key="3">
    <source>
        <dbReference type="ARBA" id="ARBA00023274"/>
    </source>
</evidence>
<evidence type="ECO:0000313" key="5">
    <source>
        <dbReference type="EMBL" id="PHH66495.1"/>
    </source>
</evidence>
<accession>A0A2C5YAG8</accession>
<evidence type="ECO:0000256" key="4">
    <source>
        <dbReference type="SAM" id="MobiDB-lite"/>
    </source>
</evidence>
<keyword evidence="2" id="KW-0689">Ribosomal protein</keyword>
<dbReference type="Gene3D" id="1.20.5.110">
    <property type="match status" value="1"/>
</dbReference>
<dbReference type="InterPro" id="IPR001380">
    <property type="entry name" value="Ribosomal_eL13"/>
</dbReference>
<sequence>MAIKHNQKIVNNHFRKDWQRRVRTHFDQPGKKASRRTARQAKAAALAPRPVDKLRPIVRCPTIKYNRKVRAGRGFTLAELKEAEIPRLFAPTIGISVDHRRQNLSEESLAVNVARLKAYKERLILLPRRSNAPKKGDTKTDLSKVEKATHISAAMPIPSLARGFLEIKKSEMPKPVEGSAYMKLRMARSNLRHQGAREKRAREKSEAETAKK</sequence>
<dbReference type="Pfam" id="PF01294">
    <property type="entry name" value="Ribosomal_L13e"/>
    <property type="match status" value="1"/>
</dbReference>
<dbReference type="Proteomes" id="UP000226192">
    <property type="component" value="Unassembled WGS sequence"/>
</dbReference>
<dbReference type="PANTHER" id="PTHR11722">
    <property type="entry name" value="60S RIBOSOMAL PROTEIN L13"/>
    <property type="match status" value="1"/>
</dbReference>
<dbReference type="HAMAP" id="MF_00499">
    <property type="entry name" value="Ribosomal_eL13"/>
    <property type="match status" value="1"/>
</dbReference>
<dbReference type="GO" id="GO:0003735">
    <property type="term" value="F:structural constituent of ribosome"/>
    <property type="evidence" value="ECO:0007669"/>
    <property type="project" value="InterPro"/>
</dbReference>
<dbReference type="GO" id="GO:0022625">
    <property type="term" value="C:cytosolic large ribosomal subunit"/>
    <property type="evidence" value="ECO:0007669"/>
    <property type="project" value="TreeGrafter"/>
</dbReference>
<evidence type="ECO:0000256" key="2">
    <source>
        <dbReference type="ARBA" id="ARBA00022980"/>
    </source>
</evidence>
<gene>
    <name evidence="5" type="ORF">CDD81_6970</name>
</gene>
<dbReference type="FunFam" id="1.20.5.110:FF:000003">
    <property type="entry name" value="60S ribosomal protein L13"/>
    <property type="match status" value="1"/>
</dbReference>
<evidence type="ECO:0000256" key="1">
    <source>
        <dbReference type="ARBA" id="ARBA00005640"/>
    </source>
</evidence>
<dbReference type="GO" id="GO:0006412">
    <property type="term" value="P:translation"/>
    <property type="evidence" value="ECO:0007669"/>
    <property type="project" value="InterPro"/>
</dbReference>
<dbReference type="OrthoDB" id="10264538at2759"/>
<dbReference type="PANTHER" id="PTHR11722:SF0">
    <property type="entry name" value="LARGE RIBOSOMAL SUBUNIT PROTEIN EL13"/>
    <property type="match status" value="1"/>
</dbReference>
<dbReference type="STRING" id="1399860.A0A2C5YAG8"/>
<keyword evidence="6" id="KW-1185">Reference proteome</keyword>
<comment type="caution">
    <text evidence="5">The sequence shown here is derived from an EMBL/GenBank/DDBJ whole genome shotgun (WGS) entry which is preliminary data.</text>
</comment>
<dbReference type="AlphaFoldDB" id="A0A2C5YAG8"/>
<feature type="region of interest" description="Disordered" evidence="4">
    <location>
        <begin position="187"/>
        <end position="212"/>
    </location>
</feature>
<organism evidence="5 6">
    <name type="scientific">Ophiocordyceps australis</name>
    <dbReference type="NCBI Taxonomy" id="1399860"/>
    <lineage>
        <taxon>Eukaryota</taxon>
        <taxon>Fungi</taxon>
        <taxon>Dikarya</taxon>
        <taxon>Ascomycota</taxon>
        <taxon>Pezizomycotina</taxon>
        <taxon>Sordariomycetes</taxon>
        <taxon>Hypocreomycetidae</taxon>
        <taxon>Hypocreales</taxon>
        <taxon>Ophiocordycipitaceae</taxon>
        <taxon>Ophiocordyceps</taxon>
    </lineage>
</organism>
<name>A0A2C5YAG8_9HYPO</name>
<evidence type="ECO:0000313" key="6">
    <source>
        <dbReference type="Proteomes" id="UP000226192"/>
    </source>
</evidence>
<protein>
    <recommendedName>
        <fullName evidence="7">60S ribosomal protein L13</fullName>
    </recommendedName>
</protein>
<dbReference type="EMBL" id="NJET01000007">
    <property type="protein sequence ID" value="PHH66495.1"/>
    <property type="molecule type" value="Genomic_DNA"/>
</dbReference>
<reference evidence="5 6" key="1">
    <citation type="submission" date="2017-06" db="EMBL/GenBank/DDBJ databases">
        <title>Ant-infecting Ophiocordyceps genomes reveal a high diversity of potential behavioral manipulation genes and a possible major role for enterotoxins.</title>
        <authorList>
            <person name="De Bekker C."/>
            <person name="Evans H.C."/>
            <person name="Brachmann A."/>
            <person name="Hughes D.P."/>
        </authorList>
    </citation>
    <scope>NUCLEOTIDE SEQUENCE [LARGE SCALE GENOMIC DNA]</scope>
    <source>
        <strain evidence="5 6">Map64</strain>
    </source>
</reference>
<keyword evidence="3" id="KW-0687">Ribonucleoprotein</keyword>
<proteinExistence type="inferred from homology"/>
<evidence type="ECO:0008006" key="7">
    <source>
        <dbReference type="Google" id="ProtNLM"/>
    </source>
</evidence>
<dbReference type="GO" id="GO:0003723">
    <property type="term" value="F:RNA binding"/>
    <property type="evidence" value="ECO:0007669"/>
    <property type="project" value="TreeGrafter"/>
</dbReference>